<sequence length="237" mass="25729">MDCQNWYHCEVFVIGTIGIEMKQYILVAALIGLASCGRLDRQYVPSNAQAGYQQGAQGGYQQGDQGGAPNQYQGGGASNYQRSPNADIPILKLDQQNEGDGNYQYAFETGNGIQAQQQGNAYEGAGTQSQGSYSYTSPEGEQIQISYQAGENGFIPQGSHIPTAPPVPEEIQKALEQNLADEARGIVDDGQYRAEYDGEHQQQGGYQQQKNQYQGAQSNQYIPPSSGQRQGGSGYKY</sequence>
<feature type="compositionally biased region" description="Gly residues" evidence="3">
    <location>
        <begin position="56"/>
        <end position="66"/>
    </location>
</feature>
<proteinExistence type="predicted"/>
<dbReference type="InterPro" id="IPR050468">
    <property type="entry name" value="Cuticle_Struct_Prot"/>
</dbReference>
<feature type="compositionally biased region" description="Basic and acidic residues" evidence="3">
    <location>
        <begin position="182"/>
        <end position="200"/>
    </location>
</feature>
<dbReference type="Pfam" id="PF00379">
    <property type="entry name" value="Chitin_bind_4"/>
    <property type="match status" value="1"/>
</dbReference>
<gene>
    <name evidence="4" type="ORF">CEUTPL_LOCUS11376</name>
</gene>
<dbReference type="InterPro" id="IPR000618">
    <property type="entry name" value="Insect_cuticle"/>
</dbReference>
<dbReference type="EMBL" id="OU892282">
    <property type="protein sequence ID" value="CAG9770934.1"/>
    <property type="molecule type" value="Genomic_DNA"/>
</dbReference>
<feature type="region of interest" description="Disordered" evidence="3">
    <location>
        <begin position="54"/>
        <end position="84"/>
    </location>
</feature>
<dbReference type="PROSITE" id="PS00233">
    <property type="entry name" value="CHIT_BIND_RR_1"/>
    <property type="match status" value="1"/>
</dbReference>
<reference evidence="4" key="1">
    <citation type="submission" date="2022-01" db="EMBL/GenBank/DDBJ databases">
        <authorList>
            <person name="King R."/>
        </authorList>
    </citation>
    <scope>NUCLEOTIDE SEQUENCE</scope>
</reference>
<evidence type="ECO:0000256" key="3">
    <source>
        <dbReference type="SAM" id="MobiDB-lite"/>
    </source>
</evidence>
<feature type="compositionally biased region" description="Polar residues" evidence="3">
    <location>
        <begin position="126"/>
        <end position="137"/>
    </location>
</feature>
<dbReference type="InterPro" id="IPR031311">
    <property type="entry name" value="CHIT_BIND_RR_consensus"/>
</dbReference>
<protein>
    <submittedName>
        <fullName evidence="4">Uncharacterized protein</fullName>
    </submittedName>
</protein>
<dbReference type="GO" id="GO:0008010">
    <property type="term" value="F:structural constituent of chitin-based larval cuticle"/>
    <property type="evidence" value="ECO:0007669"/>
    <property type="project" value="TreeGrafter"/>
</dbReference>
<organism evidence="4 5">
    <name type="scientific">Ceutorhynchus assimilis</name>
    <name type="common">cabbage seed weevil</name>
    <dbReference type="NCBI Taxonomy" id="467358"/>
    <lineage>
        <taxon>Eukaryota</taxon>
        <taxon>Metazoa</taxon>
        <taxon>Ecdysozoa</taxon>
        <taxon>Arthropoda</taxon>
        <taxon>Hexapoda</taxon>
        <taxon>Insecta</taxon>
        <taxon>Pterygota</taxon>
        <taxon>Neoptera</taxon>
        <taxon>Endopterygota</taxon>
        <taxon>Coleoptera</taxon>
        <taxon>Polyphaga</taxon>
        <taxon>Cucujiformia</taxon>
        <taxon>Curculionidae</taxon>
        <taxon>Ceutorhynchinae</taxon>
        <taxon>Ceutorhynchus</taxon>
    </lineage>
</organism>
<feature type="region of interest" description="Disordered" evidence="3">
    <location>
        <begin position="182"/>
        <end position="237"/>
    </location>
</feature>
<name>A0A9N9MUS3_9CUCU</name>
<dbReference type="PROSITE" id="PS51155">
    <property type="entry name" value="CHIT_BIND_RR_2"/>
    <property type="match status" value="1"/>
</dbReference>
<dbReference type="OrthoDB" id="6923072at2759"/>
<dbReference type="GO" id="GO:0062129">
    <property type="term" value="C:chitin-based extracellular matrix"/>
    <property type="evidence" value="ECO:0007669"/>
    <property type="project" value="TreeGrafter"/>
</dbReference>
<evidence type="ECO:0000313" key="4">
    <source>
        <dbReference type="EMBL" id="CAG9770934.1"/>
    </source>
</evidence>
<dbReference type="Proteomes" id="UP001152799">
    <property type="component" value="Chromosome 6"/>
</dbReference>
<keyword evidence="5" id="KW-1185">Reference proteome</keyword>
<feature type="region of interest" description="Disordered" evidence="3">
    <location>
        <begin position="117"/>
        <end position="137"/>
    </location>
</feature>
<keyword evidence="1 2" id="KW-0193">Cuticle</keyword>
<evidence type="ECO:0000256" key="1">
    <source>
        <dbReference type="ARBA" id="ARBA00022460"/>
    </source>
</evidence>
<dbReference type="PANTHER" id="PTHR10380">
    <property type="entry name" value="CUTICLE PROTEIN"/>
    <property type="match status" value="1"/>
</dbReference>
<dbReference type="AlphaFoldDB" id="A0A9N9MUS3"/>
<feature type="compositionally biased region" description="Low complexity" evidence="3">
    <location>
        <begin position="201"/>
        <end position="228"/>
    </location>
</feature>
<evidence type="ECO:0000256" key="2">
    <source>
        <dbReference type="PROSITE-ProRule" id="PRU00497"/>
    </source>
</evidence>
<evidence type="ECO:0000313" key="5">
    <source>
        <dbReference type="Proteomes" id="UP001152799"/>
    </source>
</evidence>
<dbReference type="PRINTS" id="PR00947">
    <property type="entry name" value="CUTICLE"/>
</dbReference>
<accession>A0A9N9MUS3</accession>
<dbReference type="PANTHER" id="PTHR10380:SF173">
    <property type="entry name" value="CUTICULAR PROTEIN 47EF, ISOFORM C-RELATED"/>
    <property type="match status" value="1"/>
</dbReference>